<evidence type="ECO:0000313" key="2">
    <source>
        <dbReference type="EMBL" id="BBY78570.1"/>
    </source>
</evidence>
<organism evidence="2 3">
    <name type="scientific">Mycolicibacterium parafortuitum</name>
    <name type="common">Mycobacterium parafortuitum</name>
    <dbReference type="NCBI Taxonomy" id="39692"/>
    <lineage>
        <taxon>Bacteria</taxon>
        <taxon>Bacillati</taxon>
        <taxon>Actinomycetota</taxon>
        <taxon>Actinomycetes</taxon>
        <taxon>Mycobacteriales</taxon>
        <taxon>Mycobacteriaceae</taxon>
        <taxon>Mycolicibacterium</taxon>
    </lineage>
</organism>
<evidence type="ECO:0000256" key="1">
    <source>
        <dbReference type="SAM" id="MobiDB-lite"/>
    </source>
</evidence>
<reference evidence="2 3" key="1">
    <citation type="journal article" date="2019" name="Emerg. Microbes Infect.">
        <title>Comprehensive subspecies identification of 175 nontuberculous mycobacteria species based on 7547 genomic profiles.</title>
        <authorList>
            <person name="Matsumoto Y."/>
            <person name="Kinjo T."/>
            <person name="Motooka D."/>
            <person name="Nabeya D."/>
            <person name="Jung N."/>
            <person name="Uechi K."/>
            <person name="Horii T."/>
            <person name="Iida T."/>
            <person name="Fujita J."/>
            <person name="Nakamura S."/>
        </authorList>
    </citation>
    <scope>NUCLEOTIDE SEQUENCE [LARGE SCALE GENOMIC DNA]</scope>
    <source>
        <strain evidence="2 3">JCM 6367</strain>
    </source>
</reference>
<proteinExistence type="predicted"/>
<name>A0A7I7UBR4_MYCPF</name>
<sequence>MAVPSRLDTATRRSTPGSGGEGLSTGLLPLSEYAECGARAPVRKGGVSPTGTVFAGIVLEGCRCVVPLTGAPVAMV</sequence>
<evidence type="ECO:0000313" key="3">
    <source>
        <dbReference type="Proteomes" id="UP000466554"/>
    </source>
</evidence>
<dbReference type="AlphaFoldDB" id="A0A7I7UBR4"/>
<dbReference type="EMBL" id="AP022598">
    <property type="protein sequence ID" value="BBY78570.1"/>
    <property type="molecule type" value="Genomic_DNA"/>
</dbReference>
<gene>
    <name evidence="2" type="ORF">MPRF_54690</name>
</gene>
<protein>
    <submittedName>
        <fullName evidence="2">Uncharacterized protein</fullName>
    </submittedName>
</protein>
<dbReference type="Proteomes" id="UP000466554">
    <property type="component" value="Chromosome"/>
</dbReference>
<accession>A0A7I7UBR4</accession>
<feature type="region of interest" description="Disordered" evidence="1">
    <location>
        <begin position="1"/>
        <end position="26"/>
    </location>
</feature>